<evidence type="ECO:0000313" key="2">
    <source>
        <dbReference type="EMBL" id="PSC72441.1"/>
    </source>
</evidence>
<keyword evidence="1" id="KW-1133">Transmembrane helix</keyword>
<dbReference type="InterPro" id="IPR014710">
    <property type="entry name" value="RmlC-like_jellyroll"/>
</dbReference>
<evidence type="ECO:0000313" key="3">
    <source>
        <dbReference type="Proteomes" id="UP000239649"/>
    </source>
</evidence>
<feature type="transmembrane region" description="Helical" evidence="1">
    <location>
        <begin position="12"/>
        <end position="31"/>
    </location>
</feature>
<feature type="transmembrane region" description="Helical" evidence="1">
    <location>
        <begin position="38"/>
        <end position="54"/>
    </location>
</feature>
<keyword evidence="1" id="KW-0472">Membrane</keyword>
<dbReference type="EMBL" id="LHPF02000010">
    <property type="protein sequence ID" value="PSC72441.1"/>
    <property type="molecule type" value="Genomic_DNA"/>
</dbReference>
<sequence length="387" mass="42585">MVQVLNASSIWVQLGSFCFLLSGLFGDLLLIRLSLVMAYLWMLTAAATGYPIWPNVSNPGFIGVDGITWSILNLFFHGVAFARLVWDERRVRFRDPSHERLWRFFYRRSGMGRLEFKETIKRASCETFRAGDVIMQPADTHTRLMLLVEGLATFKVRDPSGNATGDVPLVSGGCFDIGLLNVLGVYIAFEKHEHERITVTAVTDCEVVFWELEQLSVMATLCSPALSSFWRNFTLCQVGLEWYGRQYRDRPLVNARGLPEPAGVVHGTAVSSDFSDPLQSYEDPSPTLRGVLAWLPTTLAPFLPPGMRHTAMPRAGALARNRLIALGAAHRSEESMLKDEPPPLRQTSRAVLRSISRQAASLCAALAASGDAGSTGGVSPKGEDGLV</sequence>
<dbReference type="AlphaFoldDB" id="A0A2P6VEE3"/>
<dbReference type="OrthoDB" id="507693at2759"/>
<comment type="caution">
    <text evidence="2">The sequence shown here is derived from an EMBL/GenBank/DDBJ whole genome shotgun (WGS) entry which is preliminary data.</text>
</comment>
<evidence type="ECO:0000256" key="1">
    <source>
        <dbReference type="SAM" id="Phobius"/>
    </source>
</evidence>
<dbReference type="Proteomes" id="UP000239649">
    <property type="component" value="Unassembled WGS sequence"/>
</dbReference>
<name>A0A2P6VEE3_9CHLO</name>
<dbReference type="Gene3D" id="2.60.120.10">
    <property type="entry name" value="Jelly Rolls"/>
    <property type="match status" value="1"/>
</dbReference>
<gene>
    <name evidence="2" type="ORF">C2E20_4220</name>
</gene>
<accession>A0A2P6VEE3</accession>
<keyword evidence="1" id="KW-0812">Transmembrane</keyword>
<dbReference type="SUPFAM" id="SSF51206">
    <property type="entry name" value="cAMP-binding domain-like"/>
    <property type="match status" value="1"/>
</dbReference>
<dbReference type="InterPro" id="IPR018490">
    <property type="entry name" value="cNMP-bd_dom_sf"/>
</dbReference>
<feature type="transmembrane region" description="Helical" evidence="1">
    <location>
        <begin position="66"/>
        <end position="86"/>
    </location>
</feature>
<reference evidence="2 3" key="1">
    <citation type="journal article" date="2018" name="Plant J.">
        <title>Genome sequences of Chlorella sorokiniana UTEX 1602 and Micractinium conductrix SAG 241.80: implications to maltose excretion by a green alga.</title>
        <authorList>
            <person name="Arriola M.B."/>
            <person name="Velmurugan N."/>
            <person name="Zhang Y."/>
            <person name="Plunkett M.H."/>
            <person name="Hondzo H."/>
            <person name="Barney B.M."/>
        </authorList>
    </citation>
    <scope>NUCLEOTIDE SEQUENCE [LARGE SCALE GENOMIC DNA]</scope>
    <source>
        <strain evidence="2 3">SAG 241.80</strain>
    </source>
</reference>
<organism evidence="2 3">
    <name type="scientific">Micractinium conductrix</name>
    <dbReference type="NCBI Taxonomy" id="554055"/>
    <lineage>
        <taxon>Eukaryota</taxon>
        <taxon>Viridiplantae</taxon>
        <taxon>Chlorophyta</taxon>
        <taxon>core chlorophytes</taxon>
        <taxon>Trebouxiophyceae</taxon>
        <taxon>Chlorellales</taxon>
        <taxon>Chlorellaceae</taxon>
        <taxon>Chlorella clade</taxon>
        <taxon>Micractinium</taxon>
    </lineage>
</organism>
<proteinExistence type="predicted"/>
<protein>
    <submittedName>
        <fullName evidence="2">Transcriptional Crp Fnr family</fullName>
    </submittedName>
</protein>
<keyword evidence="3" id="KW-1185">Reference proteome</keyword>